<feature type="binding site" evidence="2">
    <location>
        <position position="295"/>
    </location>
    <ligand>
        <name>FAD</name>
        <dbReference type="ChEBI" id="CHEBI:57692"/>
    </ligand>
</feature>
<sequence>MVRRPLSIPRFPLKEENKKVVTMRTTVLGIAAVVTTLLSVVSGRPHELRGAKILHRAEEVDEEYDYVIVGAGTAGLTVADRLTADGKTTVLVIEYCHVISDEVTRAGGGRNFNDPGIRYNITSVEQPDMHNRTQQVRIGCCVGGSSAINGMVAVRGTRSEYDGWAELGGPDSTWNWEGVIPYFRKAMHFTPPEEELAKTFNITWDPDAWGMEEDTHIYASFPTYQNPSIIPMYNAMAKMPRIDIPLDGANGNNGLFWFPSSLDPNTYWRSYARTGHYDGIIDERDNLSVITRHKVRRILFDDDLSATGVEFFPRDVDADAEEEGPITKTVKAKKEVILSAGTVHTPQILQLSGIGPKDLLEEAGIDVLVDLPGVGQNFQDHAYLSVGYRWNNGAPPVPNVTIDGDPRTGSSPNLGAWIGLPTMTEEFEEIASRYEAQDPADFLPANSHPWVVAGYADFQKLHAKLLRSKNTNILWYPLGGSPGGIVMSMHVVSHGTINIDPTDPENEPIVDYRALSNPIDMDIMVENIRFLRKYMASEDFAEYEPMETMPGIDVEGEDLKEWIRDVIIPTNFHPIATAAKKPKEKGGVVDEELLVHDVKKLRVVDGSIMPLLPGANTQQPVYMLAEKAVDLIKARNGGDAKAEEPEAPEEEQAPVEEPEAPSEEPEEPVEEAPEEEAPEEPEEPVEETPEEPEEEAPEEEPVEEEPIVEEPKEDE</sequence>
<feature type="region of interest" description="Disordered" evidence="4">
    <location>
        <begin position="636"/>
        <end position="715"/>
    </location>
</feature>
<dbReference type="EMBL" id="NLAX01001033">
    <property type="protein sequence ID" value="PKS06739.1"/>
    <property type="molecule type" value="Genomic_DNA"/>
</dbReference>
<dbReference type="PIRSF" id="PIRSF000137">
    <property type="entry name" value="Alcohol_oxidase"/>
    <property type="match status" value="1"/>
</dbReference>
<gene>
    <name evidence="7" type="ORF">jhhlp_006813</name>
</gene>
<dbReference type="PROSITE" id="PS00623">
    <property type="entry name" value="GMC_OXRED_1"/>
    <property type="match status" value="1"/>
</dbReference>
<reference evidence="7 8" key="1">
    <citation type="journal article" date="2017" name="G3 (Bethesda)">
        <title>First Draft Genome Sequence of the Pathogenic Fungus Lomentospora prolificans (Formerly Scedosporium prolificans).</title>
        <authorList>
            <person name="Luo R."/>
            <person name="Zimin A."/>
            <person name="Workman R."/>
            <person name="Fan Y."/>
            <person name="Pertea G."/>
            <person name="Grossman N."/>
            <person name="Wear M.P."/>
            <person name="Jia B."/>
            <person name="Miller H."/>
            <person name="Casadevall A."/>
            <person name="Timp W."/>
            <person name="Zhang S.X."/>
            <person name="Salzberg S.L."/>
        </authorList>
    </citation>
    <scope>NUCLEOTIDE SEQUENCE [LARGE SCALE GENOMIC DNA]</scope>
    <source>
        <strain evidence="7 8">JHH-5317</strain>
    </source>
</reference>
<dbReference type="STRING" id="41688.A0A2N3N2T4"/>
<dbReference type="Proteomes" id="UP000233524">
    <property type="component" value="Unassembled WGS sequence"/>
</dbReference>
<evidence type="ECO:0000256" key="4">
    <source>
        <dbReference type="SAM" id="MobiDB-lite"/>
    </source>
</evidence>
<dbReference type="Gene3D" id="3.50.50.60">
    <property type="entry name" value="FAD/NAD(P)-binding domain"/>
    <property type="match status" value="1"/>
</dbReference>
<dbReference type="InterPro" id="IPR000172">
    <property type="entry name" value="GMC_OxRdtase_N"/>
</dbReference>
<dbReference type="InterPro" id="IPR007867">
    <property type="entry name" value="GMC_OxRtase_C"/>
</dbReference>
<name>A0A2N3N2T4_9PEZI</name>
<evidence type="ECO:0000259" key="6">
    <source>
        <dbReference type="PROSITE" id="PS00624"/>
    </source>
</evidence>
<comment type="caution">
    <text evidence="7">The sequence shown here is derived from an EMBL/GenBank/DDBJ whole genome shotgun (WGS) entry which is preliminary data.</text>
</comment>
<evidence type="ECO:0000259" key="5">
    <source>
        <dbReference type="PROSITE" id="PS00623"/>
    </source>
</evidence>
<dbReference type="SUPFAM" id="SSF51905">
    <property type="entry name" value="FAD/NAD(P)-binding domain"/>
    <property type="match status" value="1"/>
</dbReference>
<dbReference type="Gene3D" id="3.30.560.10">
    <property type="entry name" value="Glucose Oxidase, domain 3"/>
    <property type="match status" value="1"/>
</dbReference>
<comment type="cofactor">
    <cofactor evidence="2">
        <name>FAD</name>
        <dbReference type="ChEBI" id="CHEBI:57692"/>
    </cofactor>
</comment>
<dbReference type="SUPFAM" id="SSF54373">
    <property type="entry name" value="FAD-linked reductases, C-terminal domain"/>
    <property type="match status" value="1"/>
</dbReference>
<organism evidence="7 8">
    <name type="scientific">Lomentospora prolificans</name>
    <dbReference type="NCBI Taxonomy" id="41688"/>
    <lineage>
        <taxon>Eukaryota</taxon>
        <taxon>Fungi</taxon>
        <taxon>Dikarya</taxon>
        <taxon>Ascomycota</taxon>
        <taxon>Pezizomycotina</taxon>
        <taxon>Sordariomycetes</taxon>
        <taxon>Hypocreomycetidae</taxon>
        <taxon>Microascales</taxon>
        <taxon>Microascaceae</taxon>
        <taxon>Lomentospora</taxon>
    </lineage>
</organism>
<keyword evidence="3" id="KW-0285">Flavoprotein</keyword>
<dbReference type="GO" id="GO:0016614">
    <property type="term" value="F:oxidoreductase activity, acting on CH-OH group of donors"/>
    <property type="evidence" value="ECO:0007669"/>
    <property type="project" value="InterPro"/>
</dbReference>
<accession>A0A2N3N2T4</accession>
<evidence type="ECO:0000256" key="3">
    <source>
        <dbReference type="RuleBase" id="RU003968"/>
    </source>
</evidence>
<dbReference type="InterPro" id="IPR012132">
    <property type="entry name" value="GMC_OxRdtase"/>
</dbReference>
<dbReference type="GO" id="GO:0044550">
    <property type="term" value="P:secondary metabolite biosynthetic process"/>
    <property type="evidence" value="ECO:0007669"/>
    <property type="project" value="TreeGrafter"/>
</dbReference>
<evidence type="ECO:0000313" key="8">
    <source>
        <dbReference type="Proteomes" id="UP000233524"/>
    </source>
</evidence>
<feature type="domain" description="Glucose-methanol-choline oxidoreductase N-terminal" evidence="5">
    <location>
        <begin position="139"/>
        <end position="162"/>
    </location>
</feature>
<dbReference type="VEuPathDB" id="FungiDB:jhhlp_006813"/>
<feature type="binding site" evidence="2">
    <location>
        <position position="606"/>
    </location>
    <ligand>
        <name>FAD</name>
        <dbReference type="ChEBI" id="CHEBI:57692"/>
    </ligand>
</feature>
<comment type="similarity">
    <text evidence="1 3">Belongs to the GMC oxidoreductase family.</text>
</comment>
<keyword evidence="2 3" id="KW-0274">FAD</keyword>
<feature type="binding site" evidence="2">
    <location>
        <begin position="149"/>
        <end position="152"/>
    </location>
    <ligand>
        <name>FAD</name>
        <dbReference type="ChEBI" id="CHEBI:57692"/>
    </ligand>
</feature>
<evidence type="ECO:0000256" key="1">
    <source>
        <dbReference type="ARBA" id="ARBA00010790"/>
    </source>
</evidence>
<dbReference type="PANTHER" id="PTHR11552">
    <property type="entry name" value="GLUCOSE-METHANOL-CHOLINE GMC OXIDOREDUCTASE"/>
    <property type="match status" value="1"/>
</dbReference>
<evidence type="ECO:0000256" key="2">
    <source>
        <dbReference type="PIRSR" id="PIRSR000137-2"/>
    </source>
</evidence>
<dbReference type="AlphaFoldDB" id="A0A2N3N2T4"/>
<feature type="compositionally biased region" description="Acidic residues" evidence="4">
    <location>
        <begin position="645"/>
        <end position="715"/>
    </location>
</feature>
<dbReference type="GO" id="GO:0050660">
    <property type="term" value="F:flavin adenine dinucleotide binding"/>
    <property type="evidence" value="ECO:0007669"/>
    <property type="project" value="InterPro"/>
</dbReference>
<dbReference type="InterPro" id="IPR036188">
    <property type="entry name" value="FAD/NAD-bd_sf"/>
</dbReference>
<dbReference type="Pfam" id="PF00732">
    <property type="entry name" value="GMC_oxred_N"/>
    <property type="match status" value="2"/>
</dbReference>
<protein>
    <recommendedName>
        <fullName evidence="5 6">Glucose-methanol-choline oxidoreductase N-terminal domain-containing protein</fullName>
    </recommendedName>
</protein>
<feature type="domain" description="Glucose-methanol-choline oxidoreductase N-terminal" evidence="6">
    <location>
        <begin position="341"/>
        <end position="355"/>
    </location>
</feature>
<proteinExistence type="inferred from homology"/>
<dbReference type="PROSITE" id="PS00624">
    <property type="entry name" value="GMC_OXRED_2"/>
    <property type="match status" value="1"/>
</dbReference>
<evidence type="ECO:0000313" key="7">
    <source>
        <dbReference type="EMBL" id="PKS06739.1"/>
    </source>
</evidence>
<keyword evidence="8" id="KW-1185">Reference proteome</keyword>
<dbReference type="Pfam" id="PF05199">
    <property type="entry name" value="GMC_oxred_C"/>
    <property type="match status" value="1"/>
</dbReference>
<dbReference type="InParanoid" id="A0A2N3N2T4"/>
<dbReference type="OrthoDB" id="269227at2759"/>
<dbReference type="PANTHER" id="PTHR11552:SF115">
    <property type="entry name" value="DEHYDROGENASE XPTC-RELATED"/>
    <property type="match status" value="1"/>
</dbReference>